<reference evidence="4 5" key="1">
    <citation type="journal article" date="2014" name="Nat. Commun.">
        <title>Klebsormidium flaccidum genome reveals primary factors for plant terrestrial adaptation.</title>
        <authorList>
            <person name="Hori K."/>
            <person name="Maruyama F."/>
            <person name="Fujisawa T."/>
            <person name="Togashi T."/>
            <person name="Yamamoto N."/>
            <person name="Seo M."/>
            <person name="Sato S."/>
            <person name="Yamada T."/>
            <person name="Mori H."/>
            <person name="Tajima N."/>
            <person name="Moriyama T."/>
            <person name="Ikeuchi M."/>
            <person name="Watanabe M."/>
            <person name="Wada H."/>
            <person name="Kobayashi K."/>
            <person name="Saito M."/>
            <person name="Masuda T."/>
            <person name="Sasaki-Sekimoto Y."/>
            <person name="Mashiguchi K."/>
            <person name="Awai K."/>
            <person name="Shimojima M."/>
            <person name="Masuda S."/>
            <person name="Iwai M."/>
            <person name="Nobusawa T."/>
            <person name="Narise T."/>
            <person name="Kondo S."/>
            <person name="Saito H."/>
            <person name="Sato R."/>
            <person name="Murakawa M."/>
            <person name="Ihara Y."/>
            <person name="Oshima-Yamada Y."/>
            <person name="Ohtaka K."/>
            <person name="Satoh M."/>
            <person name="Sonobe K."/>
            <person name="Ishii M."/>
            <person name="Ohtani R."/>
            <person name="Kanamori-Sato M."/>
            <person name="Honoki R."/>
            <person name="Miyazaki D."/>
            <person name="Mochizuki H."/>
            <person name="Umetsu J."/>
            <person name="Higashi K."/>
            <person name="Shibata D."/>
            <person name="Kamiya Y."/>
            <person name="Sato N."/>
            <person name="Nakamura Y."/>
            <person name="Tabata S."/>
            <person name="Ida S."/>
            <person name="Kurokawa K."/>
            <person name="Ohta H."/>
        </authorList>
    </citation>
    <scope>NUCLEOTIDE SEQUENCE [LARGE SCALE GENOMIC DNA]</scope>
    <source>
        <strain evidence="4 5">NIES-2285</strain>
    </source>
</reference>
<feature type="repeat" description="PPR" evidence="2">
    <location>
        <begin position="614"/>
        <end position="648"/>
    </location>
</feature>
<feature type="compositionally biased region" description="Low complexity" evidence="3">
    <location>
        <begin position="275"/>
        <end position="288"/>
    </location>
</feature>
<feature type="compositionally biased region" description="Basic and acidic residues" evidence="3">
    <location>
        <begin position="534"/>
        <end position="547"/>
    </location>
</feature>
<proteinExistence type="predicted"/>
<keyword evidence="1" id="KW-0677">Repeat</keyword>
<feature type="compositionally biased region" description="Low complexity" evidence="3">
    <location>
        <begin position="75"/>
        <end position="89"/>
    </location>
</feature>
<protein>
    <recommendedName>
        <fullName evidence="6">Pentatricopeptide repeat domain containing protein</fullName>
    </recommendedName>
</protein>
<feature type="compositionally biased region" description="Basic and acidic residues" evidence="3">
    <location>
        <begin position="183"/>
        <end position="198"/>
    </location>
</feature>
<dbReference type="Gene3D" id="1.25.40.10">
    <property type="entry name" value="Tetratricopeptide repeat domain"/>
    <property type="match status" value="2"/>
</dbReference>
<feature type="region of interest" description="Disordered" evidence="3">
    <location>
        <begin position="60"/>
        <end position="99"/>
    </location>
</feature>
<accession>A0A1Y1HI73</accession>
<dbReference type="InterPro" id="IPR011990">
    <property type="entry name" value="TPR-like_helical_dom_sf"/>
</dbReference>
<feature type="compositionally biased region" description="Low complexity" evidence="3">
    <location>
        <begin position="157"/>
        <end position="172"/>
    </location>
</feature>
<gene>
    <name evidence="4" type="ORF">KFL_000090190</name>
</gene>
<feature type="compositionally biased region" description="Polar residues" evidence="3">
    <location>
        <begin position="351"/>
        <end position="362"/>
    </location>
</feature>
<feature type="compositionally biased region" description="Low complexity" evidence="3">
    <location>
        <begin position="396"/>
        <end position="410"/>
    </location>
</feature>
<evidence type="ECO:0000313" key="4">
    <source>
        <dbReference type="EMBL" id="GAQ78175.1"/>
    </source>
</evidence>
<evidence type="ECO:0000256" key="1">
    <source>
        <dbReference type="ARBA" id="ARBA00022737"/>
    </source>
</evidence>
<dbReference type="AlphaFoldDB" id="A0A1Y1HI73"/>
<dbReference type="Proteomes" id="UP000054558">
    <property type="component" value="Unassembled WGS sequence"/>
</dbReference>
<evidence type="ECO:0008006" key="6">
    <source>
        <dbReference type="Google" id="ProtNLM"/>
    </source>
</evidence>
<dbReference type="PANTHER" id="PTHR47936">
    <property type="entry name" value="PPR_LONG DOMAIN-CONTAINING PROTEIN"/>
    <property type="match status" value="1"/>
</dbReference>
<evidence type="ECO:0000256" key="3">
    <source>
        <dbReference type="SAM" id="MobiDB-lite"/>
    </source>
</evidence>
<feature type="region of interest" description="Disordered" evidence="3">
    <location>
        <begin position="113"/>
        <end position="241"/>
    </location>
</feature>
<sequence>MPRLGTCSGAPSFGTSRCASIKAPSLALHQRASLSGGWRLSTLPRGSFLSSRSVLLAPASLRRPSGNGGRRNVVASAARSGGASPGGSPKRQSNNGREVPLFSGRMADFVSNIKRPDATSGGGSSAGGSGEVESDKPYRIGEAIKQARERILRARQSSASSKAESAFKAASEPVPPKAAPKPEPVKQTDPVDKPDPVKTPKPRARARTASQPEPEVKSGAEATESPPPQAKAPRAKATRAKATRVVQKSVVEADAPRRFISGPEGVVAILEKPTAQKKVAKPAAAPKAARAKKAEAKPKVARRRAVTKAGESEQGADDKILEAGKAAGKGLEVSEESAEDSEGLRIRGAASVSTRGSKSGANGTLKENGATNGLAANGTRATFVMEEPTLASAALPRAAASKGEGWVMTTAGGGGSGTITSVTEKSETEAVRGSRSNAAKASVSVGGNGHPSSAEEGEAIDSGTMREEGSNANRNADKSAEKAMVAEQRSSPPESASEKPTKTESVQNGKSADTPQSEKRAGQEPPPKNRYAAKKGEAKKDPKEKLAGIRGGLVDRIVASPKVSTVLAAGGSGLDTPSMVRLLKDLSVKETAVKKPGLTAKTFAWLRKNKAPLDPVVYTAALEFFARDVNANSALETLADMREQKIRPSADHVAHVIAALRGAGRFREAADVVANVGGPDADVSMDATCFNGALRACIDGRLGAEKLFDVYAAMQKAGVTETADTYDCVIDGCLLAKGDPPAVGWVAEKMQEKGFTLDRAGARAIEQLLSGAKVDEAWDRFINWKPSKGRWSGALYVRMLDGLLARGLAEDVSLHVSEMQRHKLELSADQWERVKKLTNPPGSVIPPPTASASAPPSPTVSAFLDVNKPRSSSEPPQQLSSSEAGGSKSEPAGEGGVGSPPRDAKVSANAARGEAPGPVMRSPLQTLSDSLVKRATEGKLRGSTGDPLQPEKRLVMKEVWTPTGKFFTAPRVVPSAEGGPENADEGGASTPAVSGGCAAIPKSGPAERSGRSPSPLRSPQGATVPFQGVTSASSSGGGVSRASSAGGEDEEVPGDLAPYWKLIQVQIAKGRIEGAAETLDDVRQMGLVPTAGMFKVVVVACGKAGLKDAAWNLIRGMQESGHIPTPDVFEALR</sequence>
<dbReference type="OMA" id="TEWENEI"/>
<organism evidence="4 5">
    <name type="scientific">Klebsormidium nitens</name>
    <name type="common">Green alga</name>
    <name type="synonym">Ulothrix nitens</name>
    <dbReference type="NCBI Taxonomy" id="105231"/>
    <lineage>
        <taxon>Eukaryota</taxon>
        <taxon>Viridiplantae</taxon>
        <taxon>Streptophyta</taxon>
        <taxon>Klebsormidiophyceae</taxon>
        <taxon>Klebsormidiales</taxon>
        <taxon>Klebsormidiaceae</taxon>
        <taxon>Klebsormidium</taxon>
    </lineage>
</organism>
<evidence type="ECO:0000256" key="2">
    <source>
        <dbReference type="PROSITE-ProRule" id="PRU00708"/>
    </source>
</evidence>
<feature type="region of interest" description="Disordered" evidence="3">
    <location>
        <begin position="396"/>
        <end position="547"/>
    </location>
</feature>
<feature type="region of interest" description="Disordered" evidence="3">
    <location>
        <begin position="837"/>
        <end position="925"/>
    </location>
</feature>
<feature type="repeat" description="PPR" evidence="2">
    <location>
        <begin position="1090"/>
        <end position="1124"/>
    </location>
</feature>
<dbReference type="PROSITE" id="PS51375">
    <property type="entry name" value="PPR"/>
    <property type="match status" value="2"/>
</dbReference>
<feature type="compositionally biased region" description="Basic and acidic residues" evidence="3">
    <location>
        <begin position="464"/>
        <end position="481"/>
    </location>
</feature>
<feature type="region of interest" description="Disordered" evidence="3">
    <location>
        <begin position="970"/>
        <end position="1053"/>
    </location>
</feature>
<feature type="compositionally biased region" description="Pro residues" evidence="3">
    <location>
        <begin position="173"/>
        <end position="182"/>
    </location>
</feature>
<feature type="compositionally biased region" description="Polar residues" evidence="3">
    <location>
        <begin position="503"/>
        <end position="515"/>
    </location>
</feature>
<feature type="compositionally biased region" description="Low complexity" evidence="3">
    <location>
        <begin position="850"/>
        <end position="862"/>
    </location>
</feature>
<evidence type="ECO:0000313" key="5">
    <source>
        <dbReference type="Proteomes" id="UP000054558"/>
    </source>
</evidence>
<dbReference type="InterPro" id="IPR002885">
    <property type="entry name" value="PPR_rpt"/>
</dbReference>
<feature type="compositionally biased region" description="Low complexity" evidence="3">
    <location>
        <begin position="872"/>
        <end position="883"/>
    </location>
</feature>
<dbReference type="Pfam" id="PF13812">
    <property type="entry name" value="PPR_3"/>
    <property type="match status" value="1"/>
</dbReference>
<dbReference type="PANTHER" id="PTHR47936:SF1">
    <property type="entry name" value="PENTATRICOPEPTIDE REPEAT-CONTAINING PROTEIN GUN1, CHLOROPLASTIC"/>
    <property type="match status" value="1"/>
</dbReference>
<keyword evidence="5" id="KW-1185">Reference proteome</keyword>
<feature type="region of interest" description="Disordered" evidence="3">
    <location>
        <begin position="275"/>
        <end position="374"/>
    </location>
</feature>
<dbReference type="EMBL" id="DF236958">
    <property type="protein sequence ID" value="GAQ78175.1"/>
    <property type="molecule type" value="Genomic_DNA"/>
</dbReference>
<name>A0A1Y1HI73_KLENI</name>
<feature type="compositionally biased region" description="Gly residues" evidence="3">
    <location>
        <begin position="120"/>
        <end position="130"/>
    </location>
</feature>